<evidence type="ECO:0000313" key="1">
    <source>
        <dbReference type="EMBL" id="CDW43479.1"/>
    </source>
</evidence>
<accession>A0A0K2UYY4</accession>
<sequence>QFQRFNVQISMIYSQAIVITLLLPLRHRKTNTLLIIPVNVNLIMILRRNFKGSFSSLFVTSIQRVL</sequence>
<dbReference type="EMBL" id="HACA01026118">
    <property type="protein sequence ID" value="CDW43479.1"/>
    <property type="molecule type" value="Transcribed_RNA"/>
</dbReference>
<dbReference type="AlphaFoldDB" id="A0A0K2UYY4"/>
<organism evidence="1">
    <name type="scientific">Lepeophtheirus salmonis</name>
    <name type="common">Salmon louse</name>
    <name type="synonym">Caligus salmonis</name>
    <dbReference type="NCBI Taxonomy" id="72036"/>
    <lineage>
        <taxon>Eukaryota</taxon>
        <taxon>Metazoa</taxon>
        <taxon>Ecdysozoa</taxon>
        <taxon>Arthropoda</taxon>
        <taxon>Crustacea</taxon>
        <taxon>Multicrustacea</taxon>
        <taxon>Hexanauplia</taxon>
        <taxon>Copepoda</taxon>
        <taxon>Siphonostomatoida</taxon>
        <taxon>Caligidae</taxon>
        <taxon>Lepeophtheirus</taxon>
    </lineage>
</organism>
<proteinExistence type="predicted"/>
<protein>
    <submittedName>
        <fullName evidence="1">Uncharacterized protein</fullName>
    </submittedName>
</protein>
<reference evidence="1" key="1">
    <citation type="submission" date="2014-05" db="EMBL/GenBank/DDBJ databases">
        <authorList>
            <person name="Chronopoulou M."/>
        </authorList>
    </citation>
    <scope>NUCLEOTIDE SEQUENCE</scope>
    <source>
        <tissue evidence="1">Whole organism</tissue>
    </source>
</reference>
<name>A0A0K2UYY4_LEPSM</name>
<feature type="non-terminal residue" evidence="1">
    <location>
        <position position="1"/>
    </location>
</feature>